<gene>
    <name evidence="1" type="ORF">DSO57_1007956</name>
</gene>
<keyword evidence="2" id="KW-1185">Reference proteome</keyword>
<dbReference type="EMBL" id="QTSX02004284">
    <property type="protein sequence ID" value="KAJ9066614.1"/>
    <property type="molecule type" value="Genomic_DNA"/>
</dbReference>
<evidence type="ECO:0000313" key="1">
    <source>
        <dbReference type="EMBL" id="KAJ9066614.1"/>
    </source>
</evidence>
<sequence>MITVPIGLVIAGFNLEALAHQLGNLLPAKWDSAVGTPLNHLLEAMGTTPTTNPQVPMDREMETMASQTRPISVSPPHKVTKMREKPEESTKQAKLSPRNY</sequence>
<name>A0ACC2SWF3_9FUNG</name>
<evidence type="ECO:0000313" key="2">
    <source>
        <dbReference type="Proteomes" id="UP001165960"/>
    </source>
</evidence>
<organism evidence="1 2">
    <name type="scientific">Entomophthora muscae</name>
    <dbReference type="NCBI Taxonomy" id="34485"/>
    <lineage>
        <taxon>Eukaryota</taxon>
        <taxon>Fungi</taxon>
        <taxon>Fungi incertae sedis</taxon>
        <taxon>Zoopagomycota</taxon>
        <taxon>Entomophthoromycotina</taxon>
        <taxon>Entomophthoromycetes</taxon>
        <taxon>Entomophthorales</taxon>
        <taxon>Entomophthoraceae</taxon>
        <taxon>Entomophthora</taxon>
    </lineage>
</organism>
<accession>A0ACC2SWF3</accession>
<proteinExistence type="predicted"/>
<comment type="caution">
    <text evidence="1">The sequence shown here is derived from an EMBL/GenBank/DDBJ whole genome shotgun (WGS) entry which is preliminary data.</text>
</comment>
<reference evidence="1" key="1">
    <citation type="submission" date="2022-04" db="EMBL/GenBank/DDBJ databases">
        <title>Genome of the entomopathogenic fungus Entomophthora muscae.</title>
        <authorList>
            <person name="Elya C."/>
            <person name="Lovett B.R."/>
            <person name="Lee E."/>
            <person name="Macias A.M."/>
            <person name="Hajek A.E."/>
            <person name="De Bivort B.L."/>
            <person name="Kasson M.T."/>
            <person name="De Fine Licht H.H."/>
            <person name="Stajich J.E."/>
        </authorList>
    </citation>
    <scope>NUCLEOTIDE SEQUENCE</scope>
    <source>
        <strain evidence="1">Berkeley</strain>
    </source>
</reference>
<protein>
    <submittedName>
        <fullName evidence="1">Uncharacterized protein</fullName>
    </submittedName>
</protein>
<dbReference type="Proteomes" id="UP001165960">
    <property type="component" value="Unassembled WGS sequence"/>
</dbReference>